<feature type="transmembrane region" description="Helical" evidence="1">
    <location>
        <begin position="33"/>
        <end position="55"/>
    </location>
</feature>
<keyword evidence="1" id="KW-1133">Transmembrane helix</keyword>
<protein>
    <submittedName>
        <fullName evidence="2">Uncharacterized protein</fullName>
    </submittedName>
</protein>
<sequence>MFLLAAYFLAFLLKLLSVTKYSQTASASTMALWSFWIAGLPIVPCVCLFTSTNLVSLP</sequence>
<organism evidence="2 3">
    <name type="scientific">Bacillus cereus</name>
    <dbReference type="NCBI Taxonomy" id="1396"/>
    <lineage>
        <taxon>Bacteria</taxon>
        <taxon>Bacillati</taxon>
        <taxon>Bacillota</taxon>
        <taxon>Bacilli</taxon>
        <taxon>Bacillales</taxon>
        <taxon>Bacillaceae</taxon>
        <taxon>Bacillus</taxon>
        <taxon>Bacillus cereus group</taxon>
    </lineage>
</organism>
<evidence type="ECO:0000256" key="1">
    <source>
        <dbReference type="SAM" id="Phobius"/>
    </source>
</evidence>
<dbReference type="Proteomes" id="UP000076501">
    <property type="component" value="Unassembled WGS sequence"/>
</dbReference>
<dbReference type="EMBL" id="LJKA01000077">
    <property type="protein sequence ID" value="KZD26927.1"/>
    <property type="molecule type" value="Genomic_DNA"/>
</dbReference>
<proteinExistence type="predicted"/>
<keyword evidence="1" id="KW-0812">Transmembrane</keyword>
<evidence type="ECO:0000313" key="2">
    <source>
        <dbReference type="EMBL" id="KZD26927.1"/>
    </source>
</evidence>
<gene>
    <name evidence="2" type="ORF">B4082_5524</name>
</gene>
<evidence type="ECO:0000313" key="3">
    <source>
        <dbReference type="Proteomes" id="UP000076501"/>
    </source>
</evidence>
<name>A0A161RRV9_BACCE</name>
<keyword evidence="1" id="KW-0472">Membrane</keyword>
<reference evidence="2 3" key="1">
    <citation type="submission" date="2015-09" db="EMBL/GenBank/DDBJ databases">
        <title>Bacillus cereus food isolates.</title>
        <authorList>
            <person name="Boekhorst J."/>
        </authorList>
    </citation>
    <scope>NUCLEOTIDE SEQUENCE [LARGE SCALE GENOMIC DNA]</scope>
    <source>
        <strain evidence="2 3">B4082</strain>
    </source>
</reference>
<comment type="caution">
    <text evidence="2">The sequence shown here is derived from an EMBL/GenBank/DDBJ whole genome shotgun (WGS) entry which is preliminary data.</text>
</comment>
<dbReference type="PATRIC" id="fig|1396.539.peg.4716"/>
<dbReference type="AlphaFoldDB" id="A0A161RRV9"/>
<accession>A0A161RRV9</accession>